<proteinExistence type="predicted"/>
<dbReference type="EMBL" id="HACA01000909">
    <property type="protein sequence ID" value="CDW18270.1"/>
    <property type="molecule type" value="Transcribed_RNA"/>
</dbReference>
<evidence type="ECO:0000313" key="1">
    <source>
        <dbReference type="EMBL" id="CDW18270.1"/>
    </source>
</evidence>
<protein>
    <submittedName>
        <fullName evidence="1">Uncharacterized protein</fullName>
    </submittedName>
</protein>
<accession>A0A0K2SXM7</accession>
<sequence>MECFLQSVYHLLQSSPREGNHLSQNYLSRNPLWDRIQGTWNLLPLHLFCLQSQSPRVEILHFPPNTHLIDLYKDQKTLHQGIRNRLRILSLRHPLHQKMEYYQGQAQPGAQ</sequence>
<organism evidence="1">
    <name type="scientific">Lepeophtheirus salmonis</name>
    <name type="common">Salmon louse</name>
    <name type="synonym">Caligus salmonis</name>
    <dbReference type="NCBI Taxonomy" id="72036"/>
    <lineage>
        <taxon>Eukaryota</taxon>
        <taxon>Metazoa</taxon>
        <taxon>Ecdysozoa</taxon>
        <taxon>Arthropoda</taxon>
        <taxon>Crustacea</taxon>
        <taxon>Multicrustacea</taxon>
        <taxon>Hexanauplia</taxon>
        <taxon>Copepoda</taxon>
        <taxon>Siphonostomatoida</taxon>
        <taxon>Caligidae</taxon>
        <taxon>Lepeophtheirus</taxon>
    </lineage>
</organism>
<name>A0A0K2SXM7_LEPSM</name>
<reference evidence="1" key="1">
    <citation type="submission" date="2014-05" db="EMBL/GenBank/DDBJ databases">
        <authorList>
            <person name="Chronopoulou M."/>
        </authorList>
    </citation>
    <scope>NUCLEOTIDE SEQUENCE</scope>
    <source>
        <tissue evidence="1">Whole organism</tissue>
    </source>
</reference>
<dbReference type="AlphaFoldDB" id="A0A0K2SXM7"/>